<dbReference type="AlphaFoldDB" id="A0A9P4NPP6"/>
<proteinExistence type="predicted"/>
<gene>
    <name evidence="2" type="ORF">EJ08DRAFT_661968</name>
</gene>
<organism evidence="2 3">
    <name type="scientific">Tothia fuscella</name>
    <dbReference type="NCBI Taxonomy" id="1048955"/>
    <lineage>
        <taxon>Eukaryota</taxon>
        <taxon>Fungi</taxon>
        <taxon>Dikarya</taxon>
        <taxon>Ascomycota</taxon>
        <taxon>Pezizomycotina</taxon>
        <taxon>Dothideomycetes</taxon>
        <taxon>Pleosporomycetidae</taxon>
        <taxon>Venturiales</taxon>
        <taxon>Cylindrosympodiaceae</taxon>
        <taxon>Tothia</taxon>
    </lineage>
</organism>
<dbReference type="EMBL" id="MU007049">
    <property type="protein sequence ID" value="KAF2429223.1"/>
    <property type="molecule type" value="Genomic_DNA"/>
</dbReference>
<dbReference type="Proteomes" id="UP000800235">
    <property type="component" value="Unassembled WGS sequence"/>
</dbReference>
<protein>
    <submittedName>
        <fullName evidence="2">Uncharacterized protein</fullName>
    </submittedName>
</protein>
<reference evidence="2" key="1">
    <citation type="journal article" date="2020" name="Stud. Mycol.">
        <title>101 Dothideomycetes genomes: a test case for predicting lifestyles and emergence of pathogens.</title>
        <authorList>
            <person name="Haridas S."/>
            <person name="Albert R."/>
            <person name="Binder M."/>
            <person name="Bloem J."/>
            <person name="Labutti K."/>
            <person name="Salamov A."/>
            <person name="Andreopoulos B."/>
            <person name="Baker S."/>
            <person name="Barry K."/>
            <person name="Bills G."/>
            <person name="Bluhm B."/>
            <person name="Cannon C."/>
            <person name="Castanera R."/>
            <person name="Culley D."/>
            <person name="Daum C."/>
            <person name="Ezra D."/>
            <person name="Gonzalez J."/>
            <person name="Henrissat B."/>
            <person name="Kuo A."/>
            <person name="Liang C."/>
            <person name="Lipzen A."/>
            <person name="Lutzoni F."/>
            <person name="Magnuson J."/>
            <person name="Mondo S."/>
            <person name="Nolan M."/>
            <person name="Ohm R."/>
            <person name="Pangilinan J."/>
            <person name="Park H.-J."/>
            <person name="Ramirez L."/>
            <person name="Alfaro M."/>
            <person name="Sun H."/>
            <person name="Tritt A."/>
            <person name="Yoshinaga Y."/>
            <person name="Zwiers L.-H."/>
            <person name="Turgeon B."/>
            <person name="Goodwin S."/>
            <person name="Spatafora J."/>
            <person name="Crous P."/>
            <person name="Grigoriev I."/>
        </authorList>
    </citation>
    <scope>NUCLEOTIDE SEQUENCE</scope>
    <source>
        <strain evidence="2">CBS 130266</strain>
    </source>
</reference>
<feature type="compositionally biased region" description="Polar residues" evidence="1">
    <location>
        <begin position="19"/>
        <end position="28"/>
    </location>
</feature>
<evidence type="ECO:0000313" key="3">
    <source>
        <dbReference type="Proteomes" id="UP000800235"/>
    </source>
</evidence>
<feature type="compositionally biased region" description="Basic and acidic residues" evidence="1">
    <location>
        <begin position="1"/>
        <end position="18"/>
    </location>
</feature>
<feature type="region of interest" description="Disordered" evidence="1">
    <location>
        <begin position="1"/>
        <end position="28"/>
    </location>
</feature>
<name>A0A9P4NPP6_9PEZI</name>
<evidence type="ECO:0000313" key="2">
    <source>
        <dbReference type="EMBL" id="KAF2429223.1"/>
    </source>
</evidence>
<keyword evidence="3" id="KW-1185">Reference proteome</keyword>
<evidence type="ECO:0000256" key="1">
    <source>
        <dbReference type="SAM" id="MobiDB-lite"/>
    </source>
</evidence>
<comment type="caution">
    <text evidence="2">The sequence shown here is derived from an EMBL/GenBank/DDBJ whole genome shotgun (WGS) entry which is preliminary data.</text>
</comment>
<sequence>MTDKPRDNGDKSFEDRINKTNAQIDDNSAISAKMKEESEDQMMLRNVILANEEATAKEEEEATVFHTSTLAEQPAGLASDDKDKHIPLLSFPPEVRNLVYEAVLAENTQTAPCKDDIKGVQKIDYLINYWPYPKGFFAPYSLYQIPAAPGPDDYLVCAHVYTPSLWLVNKQISAECKSLYTQQCLHIYLMKIKFENQVNWSPTLALDQFQAWVIRQPVAIVSEMKTLVVGVDAQVRLHKHFWNRLVEEGVIDSSKEMNILVKNQCEYRGWENMKIEVANEGEVLAVRAGSGLCEDDEIAIRNQINKQACEDENKKRFDGSDIIKLATWMATRYVWTFELVERNAVGKVHQWRADMESEEQEFTIHTPKDGFGHTIAWVRFVGDVE</sequence>
<accession>A0A9P4NPP6</accession>